<keyword evidence="2" id="KW-1185">Reference proteome</keyword>
<name>A0ABS3AU30_9BACT</name>
<dbReference type="EMBL" id="JAFITR010000051">
    <property type="protein sequence ID" value="MBN4067019.1"/>
    <property type="molecule type" value="Genomic_DNA"/>
</dbReference>
<evidence type="ECO:0000313" key="2">
    <source>
        <dbReference type="Proteomes" id="UP000722121"/>
    </source>
</evidence>
<comment type="caution">
    <text evidence="1">The sequence shown here is derived from an EMBL/GenBank/DDBJ whole genome shotgun (WGS) entry which is preliminary data.</text>
</comment>
<proteinExistence type="predicted"/>
<feature type="non-terminal residue" evidence="1">
    <location>
        <position position="1"/>
    </location>
</feature>
<sequence length="403" mass="43389">GVGGAEGAQGKPVEQQAAEVKNIRNEELQLYQKLITITKNTKTTHALLKALKKEISQEQTTLAHKLQGLLRKLKQGTALLKPSKGTKSLEKGSYKILKGLQNSLKELQTDLSARLKGKDSTITPKEQNIVLAQLKATQKSIEAAMRTTAQGGSTAVSPSLSNDFTMLTGALTSALGVGSKKSVGATEDTKGKKKAGESIQELLNTIMLEQVMGEIGYNISAFTTATKITTKGLSMANHIQSLLLDLKSKMPSAYLTSGGGLKSGLSIRKEARNWFQRHDGNLIGLISRSLLPYIKSMEAKFSDPSLFGKGFNSKIGNILTWLSAIQNCNPASFASLWSGSKGFKEMKDNIGNAVTTVTAQVNGNQTKLKMYMVNLQQVYQMTASIQSSFQNASMQILGNVRGA</sequence>
<accession>A0ABS3AU30</accession>
<organism evidence="1 2">
    <name type="scientific">Simkania negevensis</name>
    <dbReference type="NCBI Taxonomy" id="83561"/>
    <lineage>
        <taxon>Bacteria</taxon>
        <taxon>Pseudomonadati</taxon>
        <taxon>Chlamydiota</taxon>
        <taxon>Chlamydiia</taxon>
        <taxon>Parachlamydiales</taxon>
        <taxon>Simkaniaceae</taxon>
        <taxon>Simkania</taxon>
    </lineage>
</organism>
<evidence type="ECO:0000313" key="1">
    <source>
        <dbReference type="EMBL" id="MBN4067019.1"/>
    </source>
</evidence>
<protein>
    <submittedName>
        <fullName evidence="1">Uncharacterized protein</fullName>
    </submittedName>
</protein>
<reference evidence="1 2" key="1">
    <citation type="submission" date="2021-02" db="EMBL/GenBank/DDBJ databases">
        <title>Activity-based single-cell genomes from oceanic crustal fluid captures similar information to metagenomic and metatranscriptomic surveys with orders of magnitude less sampling.</title>
        <authorList>
            <person name="D'Angelo T.S."/>
            <person name="Orcutt B.N."/>
        </authorList>
    </citation>
    <scope>NUCLEOTIDE SEQUENCE [LARGE SCALE GENOMIC DNA]</scope>
    <source>
        <strain evidence="1">AH-315-G07</strain>
    </source>
</reference>
<dbReference type="Proteomes" id="UP000722121">
    <property type="component" value="Unassembled WGS sequence"/>
</dbReference>
<gene>
    <name evidence="1" type="ORF">JYU14_02945</name>
</gene>